<keyword evidence="1" id="KW-1133">Transmembrane helix</keyword>
<sequence length="106" mass="12437">MANSLKDFLNISFLNFINISSDTFPFLFIITLYTIMVIAINYFTSKDKPILSKHPNKIKTTYKQRNFEEKVISFCECLKLNLKAIDNEVNWNDSYFVPLEAEVEIK</sequence>
<evidence type="ECO:0000313" key="3">
    <source>
        <dbReference type="Proteomes" id="UP000221222"/>
    </source>
</evidence>
<keyword evidence="3" id="KW-1185">Reference proteome</keyword>
<reference evidence="2 3" key="1">
    <citation type="submission" date="2017-09" db="EMBL/GenBank/DDBJ databases">
        <title>Arcobacter canalis sp. nov., a new species isolated from a water canal contaminated with urban sewage.</title>
        <authorList>
            <person name="Perez-Cataluna A."/>
            <person name="Salas-Masso N."/>
            <person name="Figueras M.J."/>
        </authorList>
    </citation>
    <scope>NUCLEOTIDE SEQUENCE [LARGE SCALE GENOMIC DNA]</scope>
    <source>
        <strain evidence="2 3">F98-3</strain>
    </source>
</reference>
<name>A0A2G1DJ06_9BACT</name>
<feature type="transmembrane region" description="Helical" evidence="1">
    <location>
        <begin position="24"/>
        <end position="43"/>
    </location>
</feature>
<evidence type="ECO:0000256" key="1">
    <source>
        <dbReference type="SAM" id="Phobius"/>
    </source>
</evidence>
<protein>
    <submittedName>
        <fullName evidence="2">Uncharacterized protein</fullName>
    </submittedName>
</protein>
<dbReference type="AlphaFoldDB" id="A0A2G1DJ06"/>
<keyword evidence="1" id="KW-0472">Membrane</keyword>
<comment type="caution">
    <text evidence="2">The sequence shown here is derived from an EMBL/GenBank/DDBJ whole genome shotgun (WGS) entry which is preliminary data.</text>
</comment>
<gene>
    <name evidence="2" type="ORF">CPU12_05715</name>
</gene>
<dbReference type="EMBL" id="NXFY01000006">
    <property type="protein sequence ID" value="PHO18489.1"/>
    <property type="molecule type" value="Genomic_DNA"/>
</dbReference>
<keyword evidence="1" id="KW-0812">Transmembrane</keyword>
<accession>A0A2G1DJ06</accession>
<organism evidence="2 3">
    <name type="scientific">Malaciobacter molluscorum LMG 25693</name>
    <dbReference type="NCBI Taxonomy" id="870501"/>
    <lineage>
        <taxon>Bacteria</taxon>
        <taxon>Pseudomonadati</taxon>
        <taxon>Campylobacterota</taxon>
        <taxon>Epsilonproteobacteria</taxon>
        <taxon>Campylobacterales</taxon>
        <taxon>Arcobacteraceae</taxon>
        <taxon>Malaciobacter</taxon>
    </lineage>
</organism>
<evidence type="ECO:0000313" key="2">
    <source>
        <dbReference type="EMBL" id="PHO18489.1"/>
    </source>
</evidence>
<dbReference type="Proteomes" id="UP000221222">
    <property type="component" value="Unassembled WGS sequence"/>
</dbReference>
<proteinExistence type="predicted"/>